<keyword evidence="14" id="KW-0325">Glycoprotein</keyword>
<feature type="disulfide bond" evidence="19">
    <location>
        <begin position="249"/>
        <end position="259"/>
    </location>
</feature>
<dbReference type="Gene3D" id="2.60.120.290">
    <property type="entry name" value="Spermadhesin, CUB domain"/>
    <property type="match status" value="1"/>
</dbReference>
<dbReference type="GO" id="GO:0015031">
    <property type="term" value="P:protein transport"/>
    <property type="evidence" value="ECO:0007669"/>
    <property type="project" value="UniProtKB-KW"/>
</dbReference>
<feature type="chain" id="PRO_5036482491" description="Scavenger receptor cysteine-rich domain-containing protein DMBT1" evidence="21">
    <location>
        <begin position="24"/>
        <end position="1113"/>
    </location>
</feature>
<keyword evidence="7" id="KW-0964">Secreted</keyword>
<evidence type="ECO:0000256" key="13">
    <source>
        <dbReference type="ARBA" id="ARBA00023157"/>
    </source>
</evidence>
<evidence type="ECO:0000256" key="14">
    <source>
        <dbReference type="ARBA" id="ARBA00023180"/>
    </source>
</evidence>
<evidence type="ECO:0000256" key="20">
    <source>
        <dbReference type="SAM" id="Phobius"/>
    </source>
</evidence>
<dbReference type="PROSITE" id="PS51034">
    <property type="entry name" value="ZP_2"/>
    <property type="match status" value="1"/>
</dbReference>
<feature type="disulfide bond" evidence="19">
    <location>
        <begin position="622"/>
        <end position="632"/>
    </location>
</feature>
<feature type="domain" description="ZP" evidence="24">
    <location>
        <begin position="788"/>
        <end position="1034"/>
    </location>
</feature>
<dbReference type="SMART" id="SM00241">
    <property type="entry name" value="ZP"/>
    <property type="match status" value="1"/>
</dbReference>
<dbReference type="Gene3D" id="3.10.250.10">
    <property type="entry name" value="SRCR-like domain"/>
    <property type="match status" value="4"/>
</dbReference>
<keyword evidence="26" id="KW-1185">Reference proteome</keyword>
<dbReference type="SMART" id="SM00202">
    <property type="entry name" value="SR"/>
    <property type="match status" value="4"/>
</dbReference>
<dbReference type="Pfam" id="PF23344">
    <property type="entry name" value="ZP-N"/>
    <property type="match status" value="1"/>
</dbReference>
<evidence type="ECO:0000256" key="12">
    <source>
        <dbReference type="ARBA" id="ARBA00023136"/>
    </source>
</evidence>
<dbReference type="InterPro" id="IPR000859">
    <property type="entry name" value="CUB_dom"/>
</dbReference>
<dbReference type="Pfam" id="PF00100">
    <property type="entry name" value="Zona_pellucida"/>
    <property type="match status" value="1"/>
</dbReference>
<keyword evidence="20" id="KW-1133">Transmembrane helix</keyword>
<evidence type="ECO:0000256" key="2">
    <source>
        <dbReference type="ARBA" id="ARBA00004613"/>
    </source>
</evidence>
<evidence type="ECO:0000259" key="23">
    <source>
        <dbReference type="PROSITE" id="PS50287"/>
    </source>
</evidence>
<dbReference type="FunFam" id="2.60.40.4100:FF:000005">
    <property type="entry name" value="Deleted in malignant brain tumors 1"/>
    <property type="match status" value="1"/>
</dbReference>
<feature type="disulfide bond" evidence="19">
    <location>
        <begin position="591"/>
        <end position="652"/>
    </location>
</feature>
<evidence type="ECO:0000256" key="6">
    <source>
        <dbReference type="ARBA" id="ARBA00022475"/>
    </source>
</evidence>
<dbReference type="InterPro" id="IPR001507">
    <property type="entry name" value="ZP_dom"/>
</dbReference>
<reference evidence="25" key="3">
    <citation type="submission" date="2025-09" db="UniProtKB">
        <authorList>
            <consortium name="Ensembl"/>
        </authorList>
    </citation>
    <scope>IDENTIFICATION</scope>
    <source>
        <strain evidence="25">broiler</strain>
    </source>
</reference>
<feature type="disulfide bond" evidence="19">
    <location>
        <begin position="218"/>
        <end position="279"/>
    </location>
</feature>
<dbReference type="GO" id="GO:0005576">
    <property type="term" value="C:extracellular region"/>
    <property type="evidence" value="ECO:0007669"/>
    <property type="project" value="UniProtKB-SubCell"/>
</dbReference>
<evidence type="ECO:0000313" key="25">
    <source>
        <dbReference type="Ensembl" id="ENSGALP00010002231.1"/>
    </source>
</evidence>
<dbReference type="InterPro" id="IPR001190">
    <property type="entry name" value="SRCR"/>
</dbReference>
<comment type="caution">
    <text evidence="18">Lacks conserved residue(s) required for the propagation of feature annotation.</text>
</comment>
<dbReference type="GO" id="GO:0005886">
    <property type="term" value="C:plasma membrane"/>
    <property type="evidence" value="ECO:0007669"/>
    <property type="project" value="UniProtKB-SubCell"/>
</dbReference>
<evidence type="ECO:0000313" key="26">
    <source>
        <dbReference type="Proteomes" id="UP000000539"/>
    </source>
</evidence>
<keyword evidence="6" id="KW-1003">Cell membrane</keyword>
<dbReference type="PANTHER" id="PTHR48071:SF18">
    <property type="entry name" value="DELETED IN MALIGNANT BRAIN TUMORS 1 PROTEIN-RELATED"/>
    <property type="match status" value="1"/>
</dbReference>
<evidence type="ECO:0000256" key="16">
    <source>
        <dbReference type="ARBA" id="ARBA00047197"/>
    </source>
</evidence>
<dbReference type="Gene3D" id="2.60.40.3210">
    <property type="entry name" value="Zona pellucida, ZP-N domain"/>
    <property type="match status" value="1"/>
</dbReference>
<feature type="domain" description="SRCR" evidence="23">
    <location>
        <begin position="54"/>
        <end position="154"/>
    </location>
</feature>
<feature type="transmembrane region" description="Helical" evidence="20">
    <location>
        <begin position="1079"/>
        <end position="1100"/>
    </location>
</feature>
<keyword evidence="10" id="KW-0221">Differentiation</keyword>
<keyword evidence="11" id="KW-0653">Protein transport</keyword>
<evidence type="ECO:0000256" key="10">
    <source>
        <dbReference type="ARBA" id="ARBA00022782"/>
    </source>
</evidence>
<evidence type="ECO:0000259" key="24">
    <source>
        <dbReference type="PROSITE" id="PS51034"/>
    </source>
</evidence>
<evidence type="ECO:0000259" key="22">
    <source>
        <dbReference type="PROSITE" id="PS01180"/>
    </source>
</evidence>
<comment type="subcellular location">
    <subcellularLocation>
        <location evidence="1">Cell membrane</location>
    </subcellularLocation>
    <subcellularLocation>
        <location evidence="2">Secreted</location>
    </subcellularLocation>
</comment>
<dbReference type="FunFam" id="2.60.120.290:FF:000013">
    <property type="entry name" value="Membrane frizzled-related protein"/>
    <property type="match status" value="1"/>
</dbReference>
<dbReference type="PROSITE" id="PS01180">
    <property type="entry name" value="CUB"/>
    <property type="match status" value="1"/>
</dbReference>
<dbReference type="CDD" id="cd00041">
    <property type="entry name" value="CUB"/>
    <property type="match status" value="1"/>
</dbReference>
<name>A0A8V0XCP1_CHICK</name>
<dbReference type="GeneTree" id="ENSGT00950000183145"/>
<dbReference type="PRINTS" id="PR00258">
    <property type="entry name" value="SPERACTRCPTR"/>
</dbReference>
<dbReference type="SUPFAM" id="SSF56487">
    <property type="entry name" value="SRCR-like"/>
    <property type="match status" value="4"/>
</dbReference>
<evidence type="ECO:0000256" key="9">
    <source>
        <dbReference type="ARBA" id="ARBA00022737"/>
    </source>
</evidence>
<keyword evidence="9" id="KW-0677">Repeat</keyword>
<keyword evidence="13 19" id="KW-1015">Disulfide bond</keyword>
<accession>A0A8V0XCP1</accession>
<keyword evidence="20" id="KW-0812">Transmembrane</keyword>
<dbReference type="InterPro" id="IPR035914">
    <property type="entry name" value="Sperma_CUB_dom_sf"/>
</dbReference>
<evidence type="ECO:0000256" key="7">
    <source>
        <dbReference type="ARBA" id="ARBA00022525"/>
    </source>
</evidence>
<dbReference type="Gene3D" id="2.60.40.4100">
    <property type="entry name" value="Zona pellucida, ZP-C domain"/>
    <property type="match status" value="1"/>
</dbReference>
<evidence type="ECO:0000256" key="19">
    <source>
        <dbReference type="PROSITE-ProRule" id="PRU00196"/>
    </source>
</evidence>
<feature type="disulfide bond" evidence="19">
    <location>
        <begin position="357"/>
        <end position="418"/>
    </location>
</feature>
<evidence type="ECO:0000256" key="1">
    <source>
        <dbReference type="ARBA" id="ARBA00004236"/>
    </source>
</evidence>
<proteinExistence type="inferred from homology"/>
<dbReference type="FunFam" id="3.10.250.10:FF:000003">
    <property type="entry name" value="Deleted in malignant brain tumors 1"/>
    <property type="match status" value="4"/>
</dbReference>
<dbReference type="Proteomes" id="UP000000539">
    <property type="component" value="Chromosome 6"/>
</dbReference>
<organism evidence="25 26">
    <name type="scientific">Gallus gallus</name>
    <name type="common">Chicken</name>
    <dbReference type="NCBI Taxonomy" id="9031"/>
    <lineage>
        <taxon>Eukaryota</taxon>
        <taxon>Metazoa</taxon>
        <taxon>Chordata</taxon>
        <taxon>Craniata</taxon>
        <taxon>Vertebrata</taxon>
        <taxon>Euteleostomi</taxon>
        <taxon>Archelosauria</taxon>
        <taxon>Archosauria</taxon>
        <taxon>Dinosauria</taxon>
        <taxon>Saurischia</taxon>
        <taxon>Theropoda</taxon>
        <taxon>Coelurosauria</taxon>
        <taxon>Aves</taxon>
        <taxon>Neognathae</taxon>
        <taxon>Galloanserae</taxon>
        <taxon>Galliformes</taxon>
        <taxon>Phasianidae</taxon>
        <taxon>Phasianinae</taxon>
        <taxon>Gallus</taxon>
    </lineage>
</organism>
<evidence type="ECO:0000256" key="17">
    <source>
        <dbReference type="ARBA" id="ARBA00047200"/>
    </source>
</evidence>
<dbReference type="InterPro" id="IPR055355">
    <property type="entry name" value="ZP-C"/>
</dbReference>
<keyword evidence="5" id="KW-0217">Developmental protein</keyword>
<evidence type="ECO:0000256" key="8">
    <source>
        <dbReference type="ARBA" id="ARBA00022729"/>
    </source>
</evidence>
<dbReference type="GO" id="GO:0030154">
    <property type="term" value="P:cell differentiation"/>
    <property type="evidence" value="ECO:0007669"/>
    <property type="project" value="UniProtKB-KW"/>
</dbReference>
<feature type="disulfide bond" evidence="19">
    <location>
        <begin position="344"/>
        <end position="408"/>
    </location>
</feature>
<feature type="domain" description="CUB" evidence="22">
    <location>
        <begin position="670"/>
        <end position="779"/>
    </location>
</feature>
<feature type="disulfide bond" evidence="19">
    <location>
        <begin position="205"/>
        <end position="269"/>
    </location>
</feature>
<comment type="similarity">
    <text evidence="3">Belongs to the DMBT1 family.</text>
</comment>
<dbReference type="InterPro" id="IPR042235">
    <property type="entry name" value="ZP-C_dom"/>
</dbReference>
<dbReference type="SUPFAM" id="SSF49854">
    <property type="entry name" value="Spermadhesin, CUB domain"/>
    <property type="match status" value="1"/>
</dbReference>
<evidence type="ECO:0000256" key="15">
    <source>
        <dbReference type="ARBA" id="ARBA00030560"/>
    </source>
</evidence>
<dbReference type="InterPro" id="IPR055356">
    <property type="entry name" value="ZP-N"/>
</dbReference>
<evidence type="ECO:0000256" key="11">
    <source>
        <dbReference type="ARBA" id="ARBA00022927"/>
    </source>
</evidence>
<dbReference type="PROSITE" id="PS00682">
    <property type="entry name" value="ZP_1"/>
    <property type="match status" value="1"/>
</dbReference>
<dbReference type="InterPro" id="IPR017977">
    <property type="entry name" value="ZP_dom_CS"/>
</dbReference>
<dbReference type="Pfam" id="PF00431">
    <property type="entry name" value="CUB"/>
    <property type="match status" value="1"/>
</dbReference>
<feature type="domain" description="SRCR" evidence="23">
    <location>
        <begin position="553"/>
        <end position="653"/>
    </location>
</feature>
<feature type="disulfide bond" evidence="19">
    <location>
        <begin position="578"/>
        <end position="642"/>
    </location>
</feature>
<dbReference type="InterPro" id="IPR048290">
    <property type="entry name" value="ZP_chr"/>
</dbReference>
<feature type="disulfide bond" evidence="19">
    <location>
        <begin position="92"/>
        <end position="153"/>
    </location>
</feature>
<feature type="disulfide bond" evidence="19">
    <location>
        <begin position="123"/>
        <end position="133"/>
    </location>
</feature>
<evidence type="ECO:0000256" key="18">
    <source>
        <dbReference type="PROSITE-ProRule" id="PRU00059"/>
    </source>
</evidence>
<keyword evidence="8 21" id="KW-0732">Signal</keyword>
<evidence type="ECO:0000256" key="5">
    <source>
        <dbReference type="ARBA" id="ARBA00022473"/>
    </source>
</evidence>
<dbReference type="PROSITE" id="PS50287">
    <property type="entry name" value="SRCR_2"/>
    <property type="match status" value="4"/>
</dbReference>
<feature type="disulfide bond" evidence="19">
    <location>
        <begin position="79"/>
        <end position="143"/>
    </location>
</feature>
<evidence type="ECO:0000256" key="4">
    <source>
        <dbReference type="ARBA" id="ARBA00022448"/>
    </source>
</evidence>
<evidence type="ECO:0000256" key="21">
    <source>
        <dbReference type="SAM" id="SignalP"/>
    </source>
</evidence>
<dbReference type="Ensembl" id="ENSGALT00010003927.1">
    <property type="protein sequence ID" value="ENSGALP00010002231.1"/>
    <property type="gene ID" value="ENSGALG00010001707.1"/>
</dbReference>
<feature type="domain" description="SRCR" evidence="23">
    <location>
        <begin position="319"/>
        <end position="419"/>
    </location>
</feature>
<evidence type="ECO:0000256" key="3">
    <source>
        <dbReference type="ARBA" id="ARBA00009931"/>
    </source>
</evidence>
<reference evidence="25" key="1">
    <citation type="submission" date="2020-11" db="EMBL/GenBank/DDBJ databases">
        <title>Gallus gallus (Chicken) genome, bGalGal1, GRCg7b, maternal haplotype autosomes + Z &amp; W.</title>
        <authorList>
            <person name="Warren W."/>
            <person name="Formenti G."/>
            <person name="Fedrigo O."/>
            <person name="Haase B."/>
            <person name="Mountcastle J."/>
            <person name="Balacco J."/>
            <person name="Tracey A."/>
            <person name="Schneider V."/>
            <person name="Okimoto R."/>
            <person name="Cheng H."/>
            <person name="Hawken R."/>
            <person name="Howe K."/>
            <person name="Jarvis E.D."/>
        </authorList>
    </citation>
    <scope>NUCLEOTIDE SEQUENCE [LARGE SCALE GENOMIC DNA]</scope>
    <source>
        <strain evidence="25">Broiler</strain>
    </source>
</reference>
<sequence>PGFSLRYLELCLLLSEHVSFVFSVESGSPQREGVCVLQCFPMCSLFPPFPGASLSLVNGRNRCEGRVEIYSNGNRGTVCDDGWDINDANVVCRQLGCGFAVSALGNAYFGQGTGTIYLDDVHCKGNESSLFKCQSSGWGVHNCNHYEDAGVVCSGTVDVLPKSWYRLTNWPYFAWRGASLSLVNGRNRCEGRVEIYSNGNRGTVCDDGWDINDANVVCRQLGCGFAVSALGNAYFGQGTGAIYLDDVHCKGNESSLFKCQSSGWGVHNCNHYEDAGVVCSGTVDVLPKSWYRLTNWPYFAWRGDVVEPRWQPVFSCASLSLVNGRNRCEGRVEIYSNGNRGTVCDDGWDINDANVVCRQLGCGFAVSALGNAYFGQGTGAIYLDDVHCKGNESSLFKCQSSGWGVHNCNHYEDAGVVCSGTVDVLPKSWYRLTNWPYFAWRGDVVEPRWQPVFSCAPVGGGPAETPMHCSASQHDMAAAPSPMLGAWPSADHGTSQFSDVELSIHLNSHILSMRCQRRRKEQQERRVMEMRSVCVLQCFPMCSLFPPFPGASLSLVNGRNRCEGRVEIYSNGNRGTVCDDGWDINDANVVCRQLGCGFAVSALGNAYFGQGTGAIYLDDVHCKGNESSLFKCQSSGWGVHNCNHYEDAGVVCSGTPVFSCAPVGARKYFCGSFLSNSSGTIQSPFYPSNYPDNADCLWEIQVMNNYRIMLTFGSIRLQGGCQYDYIEIYDGPPSTSPLLGKICSGYNIMYTSSSNMMTVRFRSDSRYSNRGFYADYHSFPADQNTALFCFPTHMRAVVERSYLQSQGYSVWNASLSDPSCRPKITSTQVIFDIPYNSCGTRRQSNNETFTYSNVIRVFASDSIIKRKKDLHLHVNCKMLQKTWVQAMYIANDSGVTDIDETQYGRYQVDFAFYNSSSFLLPVYDSPYYVDLNQNLFLQASLRSNDSNLVLFVDTCVASPDPNDFTTLTYDLIRSGCAKDPTYSSYYSPYPSVSRFAFNAFSFVNRYPSVYLQCELVVCRYGDYSSRCYQGCVSRFRRSAGSSQGKVSVVIGPVQLQETPPEKRSAGDLESPVPAASSHIPLAVTVAVLAAAILTVGGLLLKRKLQEPIPYQIM</sequence>
<dbReference type="PRINTS" id="PR00023">
    <property type="entry name" value="ZPELLUCIDA"/>
</dbReference>
<feature type="domain" description="SRCR" evidence="23">
    <location>
        <begin position="180"/>
        <end position="280"/>
    </location>
</feature>
<dbReference type="AlphaFoldDB" id="A0A8V0XCP1"/>
<keyword evidence="12 20" id="KW-0472">Membrane</keyword>
<dbReference type="PANTHER" id="PTHR48071">
    <property type="entry name" value="SRCR DOMAIN-CONTAINING PROTEIN"/>
    <property type="match status" value="1"/>
</dbReference>
<feature type="signal peptide" evidence="21">
    <location>
        <begin position="1"/>
        <end position="23"/>
    </location>
</feature>
<dbReference type="SMART" id="SM00042">
    <property type="entry name" value="CUB"/>
    <property type="match status" value="1"/>
</dbReference>
<protein>
    <recommendedName>
        <fullName evidence="16">Scavenger receptor cysteine-rich domain-containing protein DMBT1</fullName>
    </recommendedName>
    <alternativeName>
        <fullName evidence="17">Deleted in malignant brain tumors 1 protein</fullName>
    </alternativeName>
    <alternativeName>
        <fullName evidence="15">Hensin</fullName>
    </alternativeName>
</protein>
<dbReference type="InterPro" id="IPR036772">
    <property type="entry name" value="SRCR-like_dom_sf"/>
</dbReference>
<keyword evidence="4" id="KW-0813">Transport</keyword>
<feature type="disulfide bond" evidence="19">
    <location>
        <begin position="388"/>
        <end position="398"/>
    </location>
</feature>
<reference evidence="25" key="2">
    <citation type="submission" date="2025-08" db="UniProtKB">
        <authorList>
            <consortium name="Ensembl"/>
        </authorList>
    </citation>
    <scope>IDENTIFICATION</scope>
    <source>
        <strain evidence="25">broiler</strain>
    </source>
</reference>
<dbReference type="Pfam" id="PF00530">
    <property type="entry name" value="SRCR"/>
    <property type="match status" value="4"/>
</dbReference>